<dbReference type="PANTHER" id="PTHR34546:SF3">
    <property type="entry name" value="OS06G0153600 PROTEIN"/>
    <property type="match status" value="1"/>
</dbReference>
<evidence type="ECO:0000313" key="2">
    <source>
        <dbReference type="EMBL" id="CAI0442494.1"/>
    </source>
</evidence>
<keyword evidence="3" id="KW-1185">Reference proteome</keyword>
<protein>
    <submittedName>
        <fullName evidence="2">Uncharacterized protein</fullName>
    </submittedName>
</protein>
<dbReference type="PANTHER" id="PTHR34546">
    <property type="entry name" value="OS06G0153600 PROTEIN"/>
    <property type="match status" value="1"/>
</dbReference>
<dbReference type="EMBL" id="CAMGYJ010000007">
    <property type="protein sequence ID" value="CAI0442494.1"/>
    <property type="molecule type" value="Genomic_DNA"/>
</dbReference>
<proteinExistence type="predicted"/>
<accession>A0AAV0M6W1</accession>
<feature type="compositionally biased region" description="Pro residues" evidence="1">
    <location>
        <begin position="44"/>
        <end position="54"/>
    </location>
</feature>
<reference evidence="2" key="1">
    <citation type="submission" date="2022-08" db="EMBL/GenBank/DDBJ databases">
        <authorList>
            <person name="Gutierrez-Valencia J."/>
        </authorList>
    </citation>
    <scope>NUCLEOTIDE SEQUENCE</scope>
</reference>
<evidence type="ECO:0000313" key="3">
    <source>
        <dbReference type="Proteomes" id="UP001154282"/>
    </source>
</evidence>
<organism evidence="2 3">
    <name type="scientific">Linum tenue</name>
    <dbReference type="NCBI Taxonomy" id="586396"/>
    <lineage>
        <taxon>Eukaryota</taxon>
        <taxon>Viridiplantae</taxon>
        <taxon>Streptophyta</taxon>
        <taxon>Embryophyta</taxon>
        <taxon>Tracheophyta</taxon>
        <taxon>Spermatophyta</taxon>
        <taxon>Magnoliopsida</taxon>
        <taxon>eudicotyledons</taxon>
        <taxon>Gunneridae</taxon>
        <taxon>Pentapetalae</taxon>
        <taxon>rosids</taxon>
        <taxon>fabids</taxon>
        <taxon>Malpighiales</taxon>
        <taxon>Linaceae</taxon>
        <taxon>Linum</taxon>
    </lineage>
</organism>
<sequence>MDPYGPPLTEPLTPQEKQLMNEVIFLHYLWQQGPPATQFTHFPHPNPNIHPPPNQLRRNLGASAFPSVGAGQRSKRAKRNPHDQQQTGSGPEWPVDSQPQPPPPTDSPWPASKPNPAGENGEVSKSDNDGAAAKLAAMQLQQKAAGRFKEFLVRKRVDCDPGLDRGEEGEEGEPLGSASDVQESEEFKFLLSLFVEDHELRQLYEKNQENGELCCIVCGAMGVNARRAFKSCTTLVHHAMRLTKTKRQRSHRAFGHVIFRVFGWDLSKYPAIVVKDEPLGRSLQNSGATQGTQLSHVSDAQWPAWDPQTSSVKTANSTDEPVMLAEVQIMQRALVECKMFFMETSKSVSDGDDEESEDDNELDNKDVDELSFFMKLFTEDSELSNYYKSNHEGGDFCCLVCCAIGKKGWRRFKGCLGLLNHAVAISKTKKKRAHRAFGQVVCKVLGWNFDRLPMIVPSTECPQEESMATSSNLQCDPKNHAHFNSESFHDPDSKVEYVSARNGELTCELNSNAHQNQSIEMASKTCLVEGDATGNLGGGDSQDAEASNPSVGCCKVKFQRVISMFNLVGGVHSINYLGEDPFHNMDLTHSSGRAHDRSSMKH</sequence>
<feature type="region of interest" description="Disordered" evidence="1">
    <location>
        <begin position="37"/>
        <end position="127"/>
    </location>
</feature>
<dbReference type="AlphaFoldDB" id="A0AAV0M6W1"/>
<feature type="region of interest" description="Disordered" evidence="1">
    <location>
        <begin position="159"/>
        <end position="181"/>
    </location>
</feature>
<comment type="caution">
    <text evidence="2">The sequence shown here is derived from an EMBL/GenBank/DDBJ whole genome shotgun (WGS) entry which is preliminary data.</text>
</comment>
<dbReference type="Proteomes" id="UP001154282">
    <property type="component" value="Unassembled WGS sequence"/>
</dbReference>
<evidence type="ECO:0000256" key="1">
    <source>
        <dbReference type="SAM" id="MobiDB-lite"/>
    </source>
</evidence>
<gene>
    <name evidence="2" type="ORF">LITE_LOCUS27277</name>
</gene>
<feature type="compositionally biased region" description="Pro residues" evidence="1">
    <location>
        <begin position="99"/>
        <end position="113"/>
    </location>
</feature>
<name>A0AAV0M6W1_9ROSI</name>